<dbReference type="OrthoDB" id="9856607at2"/>
<reference evidence="2 3" key="1">
    <citation type="submission" date="2018-03" db="EMBL/GenBank/DDBJ databases">
        <title>Aquarubrobacter algicola gen. nov., sp. nov., a novel actinobacterium isolated from shallow eutrophic lake during the end of cyanobacterial harmful algal blooms.</title>
        <authorList>
            <person name="Chun S.J."/>
        </authorList>
    </citation>
    <scope>NUCLEOTIDE SEQUENCE [LARGE SCALE GENOMIC DNA]</scope>
    <source>
        <strain evidence="2 3">Seoho-28</strain>
    </source>
</reference>
<evidence type="ECO:0000256" key="1">
    <source>
        <dbReference type="SAM" id="Coils"/>
    </source>
</evidence>
<evidence type="ECO:0000313" key="3">
    <source>
        <dbReference type="Proteomes" id="UP000240739"/>
    </source>
</evidence>
<gene>
    <name evidence="2" type="ORF">C7Y72_09410</name>
</gene>
<organism evidence="2 3">
    <name type="scientific">Paraconexibacter algicola</name>
    <dbReference type="NCBI Taxonomy" id="2133960"/>
    <lineage>
        <taxon>Bacteria</taxon>
        <taxon>Bacillati</taxon>
        <taxon>Actinomycetota</taxon>
        <taxon>Thermoleophilia</taxon>
        <taxon>Solirubrobacterales</taxon>
        <taxon>Paraconexibacteraceae</taxon>
        <taxon>Paraconexibacter</taxon>
    </lineage>
</organism>
<proteinExistence type="predicted"/>
<comment type="caution">
    <text evidence="2">The sequence shown here is derived from an EMBL/GenBank/DDBJ whole genome shotgun (WGS) entry which is preliminary data.</text>
</comment>
<feature type="coiled-coil region" evidence="1">
    <location>
        <begin position="92"/>
        <end position="119"/>
    </location>
</feature>
<name>A0A2T4UKS1_9ACTN</name>
<keyword evidence="1" id="KW-0175">Coiled coil</keyword>
<dbReference type="AlphaFoldDB" id="A0A2T4UKS1"/>
<dbReference type="Proteomes" id="UP000240739">
    <property type="component" value="Unassembled WGS sequence"/>
</dbReference>
<dbReference type="EMBL" id="PYYB01000001">
    <property type="protein sequence ID" value="PTL59852.1"/>
    <property type="molecule type" value="Genomic_DNA"/>
</dbReference>
<protein>
    <submittedName>
        <fullName evidence="2">Uncharacterized protein</fullName>
    </submittedName>
</protein>
<evidence type="ECO:0000313" key="2">
    <source>
        <dbReference type="EMBL" id="PTL59852.1"/>
    </source>
</evidence>
<accession>A0A2T4UKS1</accession>
<sequence length="121" mass="13735">MRPEDALDAARTAAAAARERGAYADALEGFAIEPTDRVSTETLMEWAVIEPDETLMRSTRRLGAPITWLKRLLLRGLQQHFNELTSQESRFHLHLLVHLAELEDRVRTLEEENARLRGASS</sequence>
<dbReference type="RefSeq" id="WP_107568496.1">
    <property type="nucleotide sequence ID" value="NZ_PYYB01000001.1"/>
</dbReference>
<keyword evidence="3" id="KW-1185">Reference proteome</keyword>